<evidence type="ECO:0000313" key="2">
    <source>
        <dbReference type="Proteomes" id="UP000582837"/>
    </source>
</evidence>
<organism evidence="1 2">
    <name type="scientific">Longimicrobium terrae</name>
    <dbReference type="NCBI Taxonomy" id="1639882"/>
    <lineage>
        <taxon>Bacteria</taxon>
        <taxon>Pseudomonadati</taxon>
        <taxon>Gemmatimonadota</taxon>
        <taxon>Longimicrobiia</taxon>
        <taxon>Longimicrobiales</taxon>
        <taxon>Longimicrobiaceae</taxon>
        <taxon>Longimicrobium</taxon>
    </lineage>
</organism>
<sequence length="80" mass="8735">MIGEHPEGGLNDLRLEEVELSDGEQTWHITLGWLESAVHERASAAAPHREVHASPRVYRTIDVDAGSGVVKAMHIRSLAA</sequence>
<dbReference type="AlphaFoldDB" id="A0A841H5J7"/>
<accession>A0A841H5J7</accession>
<proteinExistence type="predicted"/>
<dbReference type="RefSeq" id="WP_170038490.1">
    <property type="nucleotide sequence ID" value="NZ_JABDTL010000002.1"/>
</dbReference>
<gene>
    <name evidence="1" type="ORF">HNQ61_005175</name>
</gene>
<evidence type="ECO:0000313" key="1">
    <source>
        <dbReference type="EMBL" id="MBB6073505.1"/>
    </source>
</evidence>
<reference evidence="1 2" key="1">
    <citation type="submission" date="2020-08" db="EMBL/GenBank/DDBJ databases">
        <title>Genomic Encyclopedia of Type Strains, Phase IV (KMG-IV): sequencing the most valuable type-strain genomes for metagenomic binning, comparative biology and taxonomic classification.</title>
        <authorList>
            <person name="Goeker M."/>
        </authorList>
    </citation>
    <scope>NUCLEOTIDE SEQUENCE [LARGE SCALE GENOMIC DNA]</scope>
    <source>
        <strain evidence="1 2">DSM 29007</strain>
    </source>
</reference>
<dbReference type="EMBL" id="JACHIA010000025">
    <property type="protein sequence ID" value="MBB6073505.1"/>
    <property type="molecule type" value="Genomic_DNA"/>
</dbReference>
<keyword evidence="2" id="KW-1185">Reference proteome</keyword>
<protein>
    <submittedName>
        <fullName evidence="1">Uncharacterized protein</fullName>
    </submittedName>
</protein>
<comment type="caution">
    <text evidence="1">The sequence shown here is derived from an EMBL/GenBank/DDBJ whole genome shotgun (WGS) entry which is preliminary data.</text>
</comment>
<name>A0A841H5J7_9BACT</name>
<dbReference type="Proteomes" id="UP000582837">
    <property type="component" value="Unassembled WGS sequence"/>
</dbReference>